<reference evidence="1 2" key="2">
    <citation type="journal article" date="2011" name="Arch. Virol.">
        <title>Partial genome characterization of acipenserid herpesvirus 2: taxonomical proposal for the demarcation of three subfamilies in Alloherpesviridae.</title>
        <authorList>
            <person name="Doszpoly A."/>
            <person name="Somogyi V."/>
            <person name="Lapatra S.E."/>
            <person name="Benko M."/>
        </authorList>
    </citation>
    <scope>NUCLEOTIDE SEQUENCE [LARGE SCALE GENOMIC DNA]</scope>
    <source>
        <strain evidence="2">SRWSHV (Snake River White Sturgeon Herpesvirus)</strain>
    </source>
</reference>
<dbReference type="KEGG" id="vg:40524620"/>
<evidence type="ECO:0000313" key="1">
    <source>
        <dbReference type="EMBL" id="AEF97695.1"/>
    </source>
</evidence>
<evidence type="ECO:0000313" key="2">
    <source>
        <dbReference type="Proteomes" id="UP000243430"/>
    </source>
</evidence>
<dbReference type="GeneID" id="40524620"/>
<dbReference type="EMBL" id="FJ815289">
    <property type="protein sequence ID" value="AEF97695.1"/>
    <property type="molecule type" value="Genomic_DNA"/>
</dbReference>
<organism evidence="1 2">
    <name type="scientific">white sturgeon herpesvirus 2</name>
    <dbReference type="NCBI Taxonomy" id="320884"/>
    <lineage>
        <taxon>Viruses</taxon>
        <taxon>Duplodnaviria</taxon>
        <taxon>Heunggongvirae</taxon>
        <taxon>Peploviricota</taxon>
        <taxon>Herviviricetes</taxon>
        <taxon>Herpesvirales</taxon>
        <taxon>Alloherpesviridae</taxon>
        <taxon>Ictavirus</taxon>
        <taxon>Ictavirus acipenseridallo2</taxon>
    </lineage>
</organism>
<proteinExistence type="predicted"/>
<keyword evidence="2" id="KW-1185">Reference proteome</keyword>
<reference evidence="1 2" key="1">
    <citation type="journal article" date="2008" name="Arch. Virol.">
        <title>Molecular confirmation of a new herpesvirus from catfish (Ameiurus melas) by testing the performance of a novel PCR method, designed to target the DNA polymerase gene of alloherpesviruses.</title>
        <authorList>
            <person name="Doszpoly A."/>
            <person name="Kovacs E.R."/>
            <person name="Bovo G."/>
            <person name="LaPatra S.E."/>
            <person name="Harrach B."/>
            <person name="Benko M."/>
        </authorList>
    </citation>
    <scope>NUCLEOTIDE SEQUENCE [LARGE SCALE GENOMIC DNA]</scope>
    <source>
        <strain evidence="2">SRWSHV (Snake River White Sturgeon Herpesvirus)</strain>
    </source>
</reference>
<sequence>MSGQHKKNNAMSMYNLVCDNVDGLSSENDLLFKLITYIQQDCVQEKKHSLIVMSKTPFWEEIKNIYETDKPFTNTISEMVNTLNLGYAIDDFCTKLFMESFPNHIADMQHIAGILSKMLIKNGFQAHVSEMFKRHLTWTALTGFTPYDMCDMQSQNKKLYNIHLVSKTRVELLREIEEAVFSHELTTYMFNPAHFTHLLNLIPNIPATLIRTIGIAYSRTIIKMDMGDAKLLGVMLCGIIRRHYNSYLPFIPPVDLNVTQMIYCFDNDECYVIDKKENCYKAIGEPISFNAELSSPAYKLKDYSQKFQSLFQDYMKAASMNAKRTVVTAPQTQQEPSLSSVTREINKGELSRTTYENLIQFTGMMNHHQHTTVAESNVPPGLVGMGSGNINDPNNTALSFLLRNNNNNIQERMYNEFNSQLDDLKDKSSKYSAFKTILGHIEGGNVFAATQHMETLTEDDQRLLKGILTNAMSKPRTETPDIHRLPENTKLLCLFTTNISLPEIEELLHLWTVVWESMFTGINMFTRRKHALQYSSTGKQVSIPSISLQITFLKMINTAGVFVEHLYPTKIPRLTFAELMVLTDKIDISSIPELFANQIGLNPSEIRLREDLNNPEIILETQTQNTT</sequence>
<accession>F6GQ75</accession>
<protein>
    <submittedName>
        <fullName evidence="1">ORF37</fullName>
    </submittedName>
</protein>
<reference evidence="1 2" key="3">
    <citation type="journal article" date="2011" name="Intervirology">
        <title>Comparative analysis of a conserved gene block from the genome of the members of the genus ictalurivirus.</title>
        <authorList>
            <person name="Doszpoly A."/>
            <person name="Benko M."/>
            <person name="Bovo G."/>
            <person name="Lapatra S.E."/>
            <person name="Harrach B."/>
        </authorList>
    </citation>
    <scope>NUCLEOTIDE SEQUENCE [LARGE SCALE GENOMIC DNA]</scope>
    <source>
        <strain evidence="2">SRWSHV (Snake River White Sturgeon Herpesvirus)</strain>
    </source>
</reference>
<dbReference type="RefSeq" id="YP_009664577.1">
    <property type="nucleotide sequence ID" value="NC_043042.1"/>
</dbReference>
<dbReference type="Proteomes" id="UP000243430">
    <property type="component" value="Segment"/>
</dbReference>
<name>F6GQ75_9VIRU</name>